<evidence type="ECO:0000313" key="11">
    <source>
        <dbReference type="EMBL" id="PVU97879.1"/>
    </source>
</evidence>
<name>A0A2T9YZZ1_9FUNG</name>
<dbReference type="PANTHER" id="PTHR19957">
    <property type="entry name" value="SYNTAXIN"/>
    <property type="match status" value="1"/>
</dbReference>
<dbReference type="CDD" id="cd15845">
    <property type="entry name" value="SNARE_syntaxin16"/>
    <property type="match status" value="1"/>
</dbReference>
<evidence type="ECO:0000256" key="4">
    <source>
        <dbReference type="ARBA" id="ARBA00022692"/>
    </source>
</evidence>
<evidence type="ECO:0000256" key="8">
    <source>
        <dbReference type="ARBA" id="ARBA00023054"/>
    </source>
</evidence>
<dbReference type="AlphaFoldDB" id="A0A2T9YZZ1"/>
<keyword evidence="7" id="KW-0333">Golgi apparatus</keyword>
<dbReference type="InterPro" id="IPR045242">
    <property type="entry name" value="Syntaxin"/>
</dbReference>
<comment type="similarity">
    <text evidence="2">Belongs to the syntaxin family.</text>
</comment>
<sequence>MASRSRTFLFIQYRSSYGHSSARKRKDGYSYSSNTSIEYAGLIQDNSAQHEIFQMSELPPHWVEEVQNVHAKLAEIENKGKLYQKLHSKHLLPGFMDRTEEEREINDITQHITNGFQHCQKSIHAIYDKSHEGKQLLITKNVQMSLAQKLQTQSKNFQVMQSQYLKDLSKRNNQSKDVFNVDDEIDKRRKFEFEQDFDLSLTNEQAMELGTQSTAILDREEDVKNIYKSINELSNIFKDMQQLVISQGTLLDRIDYNVENTVVNIQAAINQHYL</sequence>
<proteinExistence type="inferred from homology"/>
<dbReference type="GO" id="GO:0006906">
    <property type="term" value="P:vesicle fusion"/>
    <property type="evidence" value="ECO:0007669"/>
    <property type="project" value="TreeGrafter"/>
</dbReference>
<evidence type="ECO:0000313" key="12">
    <source>
        <dbReference type="Proteomes" id="UP000245383"/>
    </source>
</evidence>
<evidence type="ECO:0000256" key="5">
    <source>
        <dbReference type="ARBA" id="ARBA00022927"/>
    </source>
</evidence>
<dbReference type="EMBL" id="MBFR01000006">
    <property type="protein sequence ID" value="PVU97879.1"/>
    <property type="molecule type" value="Genomic_DNA"/>
</dbReference>
<accession>A0A2T9YZZ1</accession>
<dbReference type="PANTHER" id="PTHR19957:SF83">
    <property type="entry name" value="SYNTAXIN-16"/>
    <property type="match status" value="1"/>
</dbReference>
<comment type="subcellular location">
    <subcellularLocation>
        <location evidence="1">Golgi apparatus membrane</location>
        <topology evidence="1">Single-pass type IV membrane protein</topology>
    </subcellularLocation>
</comment>
<dbReference type="GO" id="GO:0000139">
    <property type="term" value="C:Golgi membrane"/>
    <property type="evidence" value="ECO:0007669"/>
    <property type="project" value="UniProtKB-SubCell"/>
</dbReference>
<keyword evidence="4" id="KW-0812">Transmembrane</keyword>
<evidence type="ECO:0000256" key="6">
    <source>
        <dbReference type="ARBA" id="ARBA00022989"/>
    </source>
</evidence>
<dbReference type="SUPFAM" id="SSF47661">
    <property type="entry name" value="t-snare proteins"/>
    <property type="match status" value="1"/>
</dbReference>
<dbReference type="PROSITE" id="PS50192">
    <property type="entry name" value="T_SNARE"/>
    <property type="match status" value="1"/>
</dbReference>
<evidence type="ECO:0000256" key="1">
    <source>
        <dbReference type="ARBA" id="ARBA00004409"/>
    </source>
</evidence>
<dbReference type="InterPro" id="IPR000727">
    <property type="entry name" value="T_SNARE_dom"/>
</dbReference>
<dbReference type="GO" id="GO:0000149">
    <property type="term" value="F:SNARE binding"/>
    <property type="evidence" value="ECO:0007669"/>
    <property type="project" value="TreeGrafter"/>
</dbReference>
<keyword evidence="12" id="KW-1185">Reference proteome</keyword>
<reference evidence="11 12" key="1">
    <citation type="journal article" date="2018" name="MBio">
        <title>Comparative Genomics Reveals the Core Gene Toolbox for the Fungus-Insect Symbiosis.</title>
        <authorList>
            <person name="Wang Y."/>
            <person name="Stata M."/>
            <person name="Wang W."/>
            <person name="Stajich J.E."/>
            <person name="White M.M."/>
            <person name="Moncalvo J.M."/>
        </authorList>
    </citation>
    <scope>NUCLEOTIDE SEQUENCE [LARGE SCALE GENOMIC DNA]</scope>
    <source>
        <strain evidence="11 12">SWE-8-4</strain>
    </source>
</reference>
<gene>
    <name evidence="11" type="ORF">BB561_000273</name>
</gene>
<dbReference type="InterPro" id="IPR010989">
    <property type="entry name" value="SNARE"/>
</dbReference>
<keyword evidence="6" id="KW-1133">Transmembrane helix</keyword>
<keyword evidence="3" id="KW-0813">Transport</keyword>
<feature type="domain" description="T-SNARE coiled-coil homology" evidence="10">
    <location>
        <begin position="213"/>
        <end position="274"/>
    </location>
</feature>
<protein>
    <recommendedName>
        <fullName evidence="10">t-SNARE coiled-coil homology domain-containing protein</fullName>
    </recommendedName>
</protein>
<dbReference type="SMART" id="SM00397">
    <property type="entry name" value="t_SNARE"/>
    <property type="match status" value="1"/>
</dbReference>
<keyword evidence="9" id="KW-0472">Membrane</keyword>
<dbReference type="OrthoDB" id="10251371at2759"/>
<keyword evidence="8" id="KW-0175">Coiled coil</keyword>
<evidence type="ECO:0000256" key="3">
    <source>
        <dbReference type="ARBA" id="ARBA00022448"/>
    </source>
</evidence>
<evidence type="ECO:0000256" key="2">
    <source>
        <dbReference type="ARBA" id="ARBA00009063"/>
    </source>
</evidence>
<evidence type="ECO:0000256" key="7">
    <source>
        <dbReference type="ARBA" id="ARBA00023034"/>
    </source>
</evidence>
<dbReference type="GO" id="GO:0005484">
    <property type="term" value="F:SNAP receptor activity"/>
    <property type="evidence" value="ECO:0007669"/>
    <property type="project" value="TreeGrafter"/>
</dbReference>
<organism evidence="11 12">
    <name type="scientific">Smittium simulii</name>
    <dbReference type="NCBI Taxonomy" id="133385"/>
    <lineage>
        <taxon>Eukaryota</taxon>
        <taxon>Fungi</taxon>
        <taxon>Fungi incertae sedis</taxon>
        <taxon>Zoopagomycota</taxon>
        <taxon>Kickxellomycotina</taxon>
        <taxon>Harpellomycetes</taxon>
        <taxon>Harpellales</taxon>
        <taxon>Legeriomycetaceae</taxon>
        <taxon>Smittium</taxon>
    </lineage>
</organism>
<dbReference type="GO" id="GO:0031201">
    <property type="term" value="C:SNARE complex"/>
    <property type="evidence" value="ECO:0007669"/>
    <property type="project" value="TreeGrafter"/>
</dbReference>
<dbReference type="Proteomes" id="UP000245383">
    <property type="component" value="Unassembled WGS sequence"/>
</dbReference>
<evidence type="ECO:0000256" key="9">
    <source>
        <dbReference type="ARBA" id="ARBA00023136"/>
    </source>
</evidence>
<evidence type="ECO:0000259" key="10">
    <source>
        <dbReference type="PROSITE" id="PS50192"/>
    </source>
</evidence>
<dbReference type="GO" id="GO:0048278">
    <property type="term" value="P:vesicle docking"/>
    <property type="evidence" value="ECO:0007669"/>
    <property type="project" value="TreeGrafter"/>
</dbReference>
<dbReference type="GO" id="GO:0006886">
    <property type="term" value="P:intracellular protein transport"/>
    <property type="evidence" value="ECO:0007669"/>
    <property type="project" value="TreeGrafter"/>
</dbReference>
<dbReference type="Gene3D" id="1.20.58.70">
    <property type="match status" value="1"/>
</dbReference>
<comment type="caution">
    <text evidence="11">The sequence shown here is derived from an EMBL/GenBank/DDBJ whole genome shotgun (WGS) entry which is preliminary data.</text>
</comment>
<keyword evidence="5" id="KW-0653">Protein transport</keyword>
<dbReference type="STRING" id="133385.A0A2T9YZZ1"/>